<evidence type="ECO:0000313" key="10">
    <source>
        <dbReference type="RefSeq" id="XP_026688040.1"/>
    </source>
</evidence>
<sequence length="549" mass="60978">MSYKYCVVPQCKSTTKKCPEKLFFTVPSNEALRAKWCTMMNRKDIIKGKSKYICEDHFELEKDMEDYEVYLVSKKEGGEILGFKIKEGILPHKYDCQPDRRASHSKPQRTLLKKIQQGISPQDLMEAGPSSRVSVTFIITCTYRLGVRTFVRQSYCHYGSYSSSRILVRNCPTKPISVQNRLEGKDEVVPIPSSSAVSAFVPSFASRTATTAVTPLLESSVPSPQPHSSSTLESPDKDKAAVNINVSADIEQPHSSATLESPDKDKAAVNINVSADIEQVPIDNVNVVSTPVDAGVPPTVEPTMDMEDEDMDTQQDKCKKRAHTELSPPRENDKKIRAGDKDVMSSIQPLVVKHDPSIDPLVFIDLIRDLKASRRKLELISDDYDMNPQSVVDILEKIVAEPSVESKIKNRLNSCTPDGSINYISKGYGGRTSDVEIVKDCGYLEKLKPGMVIMADRGFKALESILQEKNCSLLRPPSVGTGTQMSKADVHITKVIASLRVHVERVIKRVRDYSFLSAHSSFHHDLLPIIDHVVVIACGLSNLQGPLLH</sequence>
<evidence type="ECO:0000313" key="9">
    <source>
        <dbReference type="Proteomes" id="UP000079169"/>
    </source>
</evidence>
<keyword evidence="3 6" id="KW-0863">Zinc-finger</keyword>
<keyword evidence="2" id="KW-0479">Metal-binding</keyword>
<feature type="region of interest" description="Disordered" evidence="7">
    <location>
        <begin position="216"/>
        <end position="237"/>
    </location>
</feature>
<dbReference type="InterPro" id="IPR006612">
    <property type="entry name" value="THAP_Znf"/>
</dbReference>
<dbReference type="Pfam" id="PF05485">
    <property type="entry name" value="THAP"/>
    <property type="match status" value="1"/>
</dbReference>
<dbReference type="InterPro" id="IPR027806">
    <property type="entry name" value="HARBI1_dom"/>
</dbReference>
<keyword evidence="9" id="KW-1185">Reference proteome</keyword>
<feature type="compositionally biased region" description="Low complexity" evidence="7">
    <location>
        <begin position="219"/>
        <end position="230"/>
    </location>
</feature>
<dbReference type="PANTHER" id="PTHR23080">
    <property type="entry name" value="THAP DOMAIN PROTEIN"/>
    <property type="match status" value="1"/>
</dbReference>
<dbReference type="GeneID" id="113472478"/>
<gene>
    <name evidence="10" type="primary">LOC113472478</name>
</gene>
<dbReference type="AlphaFoldDB" id="A0A3Q0JMI1"/>
<dbReference type="KEGG" id="dci:113472478"/>
<reference evidence="10" key="1">
    <citation type="submission" date="2025-08" db="UniProtKB">
        <authorList>
            <consortium name="RefSeq"/>
        </authorList>
    </citation>
    <scope>IDENTIFICATION</scope>
</reference>
<keyword evidence="5 6" id="KW-0238">DNA-binding</keyword>
<accession>A0A3Q0JMI1</accession>
<dbReference type="PaxDb" id="121845-A0A3Q0JMI1"/>
<dbReference type="SUPFAM" id="SSF57716">
    <property type="entry name" value="Glucocorticoid receptor-like (DNA-binding domain)"/>
    <property type="match status" value="1"/>
</dbReference>
<organism evidence="9 10">
    <name type="scientific">Diaphorina citri</name>
    <name type="common">Asian citrus psyllid</name>
    <dbReference type="NCBI Taxonomy" id="121845"/>
    <lineage>
        <taxon>Eukaryota</taxon>
        <taxon>Metazoa</taxon>
        <taxon>Ecdysozoa</taxon>
        <taxon>Arthropoda</taxon>
        <taxon>Hexapoda</taxon>
        <taxon>Insecta</taxon>
        <taxon>Pterygota</taxon>
        <taxon>Neoptera</taxon>
        <taxon>Paraneoptera</taxon>
        <taxon>Hemiptera</taxon>
        <taxon>Sternorrhyncha</taxon>
        <taxon>Psylloidea</taxon>
        <taxon>Psyllidae</taxon>
        <taxon>Diaphorininae</taxon>
        <taxon>Diaphorina</taxon>
    </lineage>
</organism>
<comment type="cofactor">
    <cofactor evidence="1">
        <name>a divalent metal cation</name>
        <dbReference type="ChEBI" id="CHEBI:60240"/>
    </cofactor>
</comment>
<dbReference type="GO" id="GO:0008270">
    <property type="term" value="F:zinc ion binding"/>
    <property type="evidence" value="ECO:0007669"/>
    <property type="project" value="UniProtKB-KW"/>
</dbReference>
<protein>
    <submittedName>
        <fullName evidence="10">Uncharacterized protein LOC113472478</fullName>
    </submittedName>
</protein>
<dbReference type="PROSITE" id="PS50950">
    <property type="entry name" value="ZF_THAP"/>
    <property type="match status" value="1"/>
</dbReference>
<proteinExistence type="predicted"/>
<dbReference type="Pfam" id="PF13359">
    <property type="entry name" value="DDE_Tnp_4"/>
    <property type="match status" value="1"/>
</dbReference>
<evidence type="ECO:0000256" key="1">
    <source>
        <dbReference type="ARBA" id="ARBA00001968"/>
    </source>
</evidence>
<dbReference type="GO" id="GO:0003677">
    <property type="term" value="F:DNA binding"/>
    <property type="evidence" value="ECO:0007669"/>
    <property type="project" value="UniProtKB-UniRule"/>
</dbReference>
<evidence type="ECO:0000256" key="2">
    <source>
        <dbReference type="ARBA" id="ARBA00022723"/>
    </source>
</evidence>
<evidence type="ECO:0000256" key="6">
    <source>
        <dbReference type="PROSITE-ProRule" id="PRU00309"/>
    </source>
</evidence>
<evidence type="ECO:0000256" key="5">
    <source>
        <dbReference type="ARBA" id="ARBA00023125"/>
    </source>
</evidence>
<evidence type="ECO:0000256" key="3">
    <source>
        <dbReference type="ARBA" id="ARBA00022771"/>
    </source>
</evidence>
<evidence type="ECO:0000256" key="4">
    <source>
        <dbReference type="ARBA" id="ARBA00022833"/>
    </source>
</evidence>
<evidence type="ECO:0000256" key="7">
    <source>
        <dbReference type="SAM" id="MobiDB-lite"/>
    </source>
</evidence>
<feature type="domain" description="THAP-type" evidence="8">
    <location>
        <begin position="1"/>
        <end position="94"/>
    </location>
</feature>
<dbReference type="SMART" id="SM00980">
    <property type="entry name" value="THAP"/>
    <property type="match status" value="1"/>
</dbReference>
<evidence type="ECO:0000259" key="8">
    <source>
        <dbReference type="PROSITE" id="PS50950"/>
    </source>
</evidence>
<keyword evidence="4" id="KW-0862">Zinc</keyword>
<dbReference type="RefSeq" id="XP_026688040.1">
    <property type="nucleotide sequence ID" value="XM_026832239.1"/>
</dbReference>
<dbReference type="Proteomes" id="UP000079169">
    <property type="component" value="Unplaced"/>
</dbReference>
<name>A0A3Q0JMI1_DIACI</name>